<reference evidence="3" key="1">
    <citation type="journal article" date="2019" name="Int. J. Syst. Evol. Microbiol.">
        <title>The Global Catalogue of Microorganisms (GCM) 10K type strain sequencing project: providing services to taxonomists for standard genome sequencing and annotation.</title>
        <authorList>
            <consortium name="The Broad Institute Genomics Platform"/>
            <consortium name="The Broad Institute Genome Sequencing Center for Infectious Disease"/>
            <person name="Wu L."/>
            <person name="Ma J."/>
        </authorList>
    </citation>
    <scope>NUCLEOTIDE SEQUENCE [LARGE SCALE GENOMIC DNA]</scope>
    <source>
        <strain evidence="3">CCUG 56331</strain>
    </source>
</reference>
<organism evidence="2 3">
    <name type="scientific">Ureibacillus suwonensis</name>
    <dbReference type="NCBI Taxonomy" id="313007"/>
    <lineage>
        <taxon>Bacteria</taxon>
        <taxon>Bacillati</taxon>
        <taxon>Bacillota</taxon>
        <taxon>Bacilli</taxon>
        <taxon>Bacillales</taxon>
        <taxon>Caryophanaceae</taxon>
        <taxon>Ureibacillus</taxon>
    </lineage>
</organism>
<evidence type="ECO:0000313" key="3">
    <source>
        <dbReference type="Proteomes" id="UP001595978"/>
    </source>
</evidence>
<dbReference type="SUPFAM" id="SSF55031">
    <property type="entry name" value="Bacterial exopeptidase dimerisation domain"/>
    <property type="match status" value="1"/>
</dbReference>
<dbReference type="PANTHER" id="PTHR11014">
    <property type="entry name" value="PEPTIDASE M20 FAMILY MEMBER"/>
    <property type="match status" value="1"/>
</dbReference>
<dbReference type="InterPro" id="IPR011650">
    <property type="entry name" value="Peptidase_M20_dimer"/>
</dbReference>
<protein>
    <submittedName>
        <fullName evidence="2">Amidohydrolase</fullName>
    </submittedName>
</protein>
<dbReference type="Gene3D" id="3.30.70.360">
    <property type="match status" value="1"/>
</dbReference>
<dbReference type="PIRSF" id="PIRSF005962">
    <property type="entry name" value="Pept_M20D_amidohydro"/>
    <property type="match status" value="1"/>
</dbReference>
<dbReference type="PANTHER" id="PTHR11014:SF63">
    <property type="entry name" value="METALLOPEPTIDASE, PUTATIVE (AFU_ORTHOLOGUE AFUA_6G09600)-RELATED"/>
    <property type="match status" value="1"/>
</dbReference>
<feature type="domain" description="Peptidase M20 dimerisation" evidence="1">
    <location>
        <begin position="192"/>
        <end position="284"/>
    </location>
</feature>
<dbReference type="EMBL" id="JBHSNQ010000082">
    <property type="protein sequence ID" value="MFC5542160.1"/>
    <property type="molecule type" value="Genomic_DNA"/>
</dbReference>
<dbReference type="RefSeq" id="WP_390309555.1">
    <property type="nucleotide sequence ID" value="NZ_JBHSNQ010000082.1"/>
</dbReference>
<comment type="caution">
    <text evidence="2">The sequence shown here is derived from an EMBL/GenBank/DDBJ whole genome shotgun (WGS) entry which is preliminary data.</text>
</comment>
<dbReference type="Gene3D" id="3.40.630.10">
    <property type="entry name" value="Zn peptidases"/>
    <property type="match status" value="1"/>
</dbReference>
<accession>A0ABW0RFM3</accession>
<name>A0ABW0RFM3_9BACL</name>
<gene>
    <name evidence="2" type="ORF">ACFPOH_10320</name>
</gene>
<proteinExistence type="predicted"/>
<dbReference type="InterPro" id="IPR017439">
    <property type="entry name" value="Amidohydrolase"/>
</dbReference>
<dbReference type="InterPro" id="IPR002933">
    <property type="entry name" value="Peptidase_M20"/>
</dbReference>
<dbReference type="NCBIfam" id="TIGR01891">
    <property type="entry name" value="amidohydrolases"/>
    <property type="match status" value="1"/>
</dbReference>
<dbReference type="Pfam" id="PF07687">
    <property type="entry name" value="M20_dimer"/>
    <property type="match status" value="1"/>
</dbReference>
<sequence length="399" mass="44166">MGLKSDFKQLIHDIEESYSETVEWRRHLHQHPELSFEEYETSKFIAEKLEEFGLTVHRNVGGTGVIAKIEGAEPGKTIAFRADFDALPIQDLKSVSYASKIEGVSHACGHDGHTAALLGFAKNILKYKHLLKGNILLVFQHAEEKPPGGAKDMIAQNILEDVDYVFAAHLDSSLDVGKVAIGSGYKMAAVDQFKIHLKGLGGHGGLPNEANDALVAGAELVGSLQKIVSRNVDPLQAAVVTVGRFHSGTAFNVIAERAYLEGTVRTYDATVRSFVEERIEQITKGISLAHQIQYEIEYLHGYPALYNDEKQTEKVKHSLISGLGMDAVVDLKASMGAEDFAYFLLERPGTYFKVGARNERKETQFPHHHGNFDIDERALTIIQKAFAYIAREYIMDING</sequence>
<dbReference type="InterPro" id="IPR036264">
    <property type="entry name" value="Bact_exopeptidase_dim_dom"/>
</dbReference>
<evidence type="ECO:0000313" key="2">
    <source>
        <dbReference type="EMBL" id="MFC5542160.1"/>
    </source>
</evidence>
<dbReference type="SUPFAM" id="SSF53187">
    <property type="entry name" value="Zn-dependent exopeptidases"/>
    <property type="match status" value="1"/>
</dbReference>
<evidence type="ECO:0000259" key="1">
    <source>
        <dbReference type="Pfam" id="PF07687"/>
    </source>
</evidence>
<dbReference type="Pfam" id="PF01546">
    <property type="entry name" value="Peptidase_M20"/>
    <property type="match status" value="1"/>
</dbReference>
<dbReference type="Proteomes" id="UP001595978">
    <property type="component" value="Unassembled WGS sequence"/>
</dbReference>
<keyword evidence="3" id="KW-1185">Reference proteome</keyword>